<keyword evidence="6" id="KW-1185">Reference proteome</keyword>
<sequence>MTEDTATQATRKTKKQFMREGDAQPATTQSTLTDTIEDPSGTGPSTESKHLSNDAPAVIDLSQVEGREVQRKDASKEIDREDDDIEGQLTKNSRQMPDTLSAYRNLLSTTDDPGPLLVVNQALPNQEKPKAALSDKEILWNRICDAKSANDEPNAEFLLRIYLALPKDGPSNTPLDVLIAPTGIHRSNSATAALPTQKHPDKNINFFRGSVPNHCDIGFTPFFDKNIREFRGPLPLTIFDKEWQEEAVSFHSGKRSKTDEKDGIYTGYEYPNEWTQSFSAWTNNFRSFLITYRDIYKIPEFADWIVEHKANVDEIIAADGFLTGFRYDMIVRANAFAYRVETEKGASVVDISVMRKEVREKAWAITRKLDELDFSDNPYAYGGIKFGFDPKTGRPKLAKGHKSASDIINHVPAGPSEKTGFRGNTSRNRGGYRGRNLGPTIKATNTSTTDEKRGISEKMITDHGGKGAATETTDITPTTTTKLMNVNPTISEKWREALHLNHLLPEYQDVIDGFTHGFDQGIPQHRIEGKRWFTPENHKSSLLAKDKIQESIAKELAAGRMIGPFSHQQMEATFGFFRSNPLGAVVNGDGKIRPINDLSYPKNDIEVKSVNSYVNKLDFETTWDDFKTVSKFFAEDKRSFELALFDWEGAYRQIPTKQDQWKYLLVQDFDGNLLIDTRITFGGVAGCGSFGRPADAWKLIMKSHFNLITIFRWVDDNLFIKEVGADLSMKDVVLKSTELGVMTNVKKFSDFSPEQKFIGFVWNGVSKTVRLPEGKIEKRLNQIYPFQVAKATFDYEEVEILVGRLNHVTYILPHLRCNLCSLYRWLKSWFWRKAKRATPVDVLEDLQIWVETLNNFEHTRLIRWGPPLDVGWVGDASTSFGIGILVGRHWAQFKLIDPLSNKKRISLLETVAIRLGLIMLLKLRDQRGKSLIVWTDNTTTENSINNMKTKDREANDEWKKIQAILLRESVNLIARRVASKDNKADALSRGIRSGQSVKYQPVLFLTSPNLITSTIMNSSSNEAFFSSIKDFTSRGHILKNPTKLDQHVLNGWSRSTLKSYNSAVRKFLAFKRSQGHPIFLLPATEEDIYNFCYWAGKKDIDGGESGVLAVTLKKYLQGLKAWHIFHDSPYPIISEKKAALLLKSSLKVEASTPRKEPKNPVLIRHMVCLANDLSSGDLEDAAILDLALVAFWGLARLGELTTDQTSPQRKILPSYVSIHPTGSSATVELKESKTALPGESQFLQLKGMLNILCPVRALTRRLATCGRNDHVFSYRKDGCHVTLSKYFVKKRLTEIWTAHSFHGLSGHSFRVGGASFQNALGIPSAQICRAGRWASASYKLYIRLYSEEDLTESLQLLSRLDLQWRLS</sequence>
<dbReference type="Proteomes" id="UP000008783">
    <property type="component" value="Unassembled WGS sequence"/>
</dbReference>
<evidence type="ECO:0000259" key="4">
    <source>
        <dbReference type="PROSITE" id="PS51900"/>
    </source>
</evidence>
<feature type="compositionally biased region" description="Low complexity" evidence="3">
    <location>
        <begin position="422"/>
        <end position="438"/>
    </location>
</feature>
<dbReference type="PROSITE" id="PS51900">
    <property type="entry name" value="CB"/>
    <property type="match status" value="1"/>
</dbReference>
<dbReference type="Gene3D" id="1.10.443.10">
    <property type="entry name" value="Intergrase catalytic core"/>
    <property type="match status" value="1"/>
</dbReference>
<feature type="region of interest" description="Disordered" evidence="3">
    <location>
        <begin position="1"/>
        <end position="97"/>
    </location>
</feature>
<reference evidence="6" key="1">
    <citation type="journal article" date="2011" name="Proc. Natl. Acad. Sci. U.S.A.">
        <title>Obligate biotrophy features unraveled by the genomic analysis of rust fungi.</title>
        <authorList>
            <person name="Duplessis S."/>
            <person name="Cuomo C.A."/>
            <person name="Lin Y.-C."/>
            <person name="Aerts A."/>
            <person name="Tisserant E."/>
            <person name="Veneault-Fourrey C."/>
            <person name="Joly D.L."/>
            <person name="Hacquard S."/>
            <person name="Amselem J."/>
            <person name="Cantarel B.L."/>
            <person name="Chiu R."/>
            <person name="Coutinho P.M."/>
            <person name="Feau N."/>
            <person name="Field M."/>
            <person name="Frey P."/>
            <person name="Gelhaye E."/>
            <person name="Goldberg J."/>
            <person name="Grabherr M.G."/>
            <person name="Kodira C.D."/>
            <person name="Kohler A."/>
            <person name="Kuees U."/>
            <person name="Lindquist E.A."/>
            <person name="Lucas S.M."/>
            <person name="Mago R."/>
            <person name="Mauceli E."/>
            <person name="Morin E."/>
            <person name="Murat C."/>
            <person name="Pangilinan J.L."/>
            <person name="Park R."/>
            <person name="Pearson M."/>
            <person name="Quesneville H."/>
            <person name="Rouhier N."/>
            <person name="Sakthikumar S."/>
            <person name="Salamov A.A."/>
            <person name="Schmutz J."/>
            <person name="Selles B."/>
            <person name="Shapiro H."/>
            <person name="Tanguay P."/>
            <person name="Tuskan G.A."/>
            <person name="Henrissat B."/>
            <person name="Van de Peer Y."/>
            <person name="Rouze P."/>
            <person name="Ellis J.G."/>
            <person name="Dodds P.N."/>
            <person name="Schein J.E."/>
            <person name="Zhong S."/>
            <person name="Hamelin R.C."/>
            <person name="Grigoriev I.V."/>
            <person name="Szabo L.J."/>
            <person name="Martin F."/>
        </authorList>
    </citation>
    <scope>NUCLEOTIDE SEQUENCE [LARGE SCALE GENOMIC DNA]</scope>
    <source>
        <strain evidence="6">CRL 75-36-700-3 / race SCCL</strain>
    </source>
</reference>
<feature type="compositionally biased region" description="Polar residues" evidence="3">
    <location>
        <begin position="25"/>
        <end position="34"/>
    </location>
</feature>
<evidence type="ECO:0000256" key="1">
    <source>
        <dbReference type="ARBA" id="ARBA00023125"/>
    </source>
</evidence>
<dbReference type="Gene3D" id="1.10.150.130">
    <property type="match status" value="1"/>
</dbReference>
<dbReference type="KEGG" id="pgr:PGTG_20926"/>
<accession>H6QPS7</accession>
<keyword evidence="1" id="KW-0238">DNA-binding</keyword>
<evidence type="ECO:0000313" key="5">
    <source>
        <dbReference type="EMBL" id="EHS64314.1"/>
    </source>
</evidence>
<dbReference type="VEuPathDB" id="FungiDB:PGTG_20926"/>
<evidence type="ECO:0000256" key="3">
    <source>
        <dbReference type="SAM" id="MobiDB-lite"/>
    </source>
</evidence>
<dbReference type="SUPFAM" id="SSF47823">
    <property type="entry name" value="lambda integrase-like, N-terminal domain"/>
    <property type="match status" value="1"/>
</dbReference>
<feature type="domain" description="Core-binding (CB)" evidence="4">
    <location>
        <begin position="1039"/>
        <end position="1127"/>
    </location>
</feature>
<protein>
    <recommendedName>
        <fullName evidence="4">Core-binding (CB) domain-containing protein</fullName>
    </recommendedName>
</protein>
<evidence type="ECO:0000313" key="6">
    <source>
        <dbReference type="Proteomes" id="UP000008783"/>
    </source>
</evidence>
<dbReference type="InterPro" id="IPR044068">
    <property type="entry name" value="CB"/>
</dbReference>
<feature type="region of interest" description="Disordered" evidence="3">
    <location>
        <begin position="407"/>
        <end position="451"/>
    </location>
</feature>
<proteinExistence type="predicted"/>
<dbReference type="HOGENOM" id="CLU_003292_4_2_1"/>
<dbReference type="GeneID" id="13543000"/>
<dbReference type="EMBL" id="DS178267">
    <property type="protein sequence ID" value="EHS64314.1"/>
    <property type="molecule type" value="Genomic_DNA"/>
</dbReference>
<dbReference type="InterPro" id="IPR013762">
    <property type="entry name" value="Integrase-like_cat_sf"/>
</dbReference>
<feature type="compositionally biased region" description="Basic and acidic residues" evidence="3">
    <location>
        <begin position="65"/>
        <end position="79"/>
    </location>
</feature>
<dbReference type="InterPro" id="IPR052055">
    <property type="entry name" value="Hepadnavirus_pol/RT"/>
</dbReference>
<name>H6QPS7_PUCGT</name>
<dbReference type="InParanoid" id="H6QPS7"/>
<dbReference type="GO" id="GO:0003677">
    <property type="term" value="F:DNA binding"/>
    <property type="evidence" value="ECO:0007669"/>
    <property type="project" value="UniProtKB-KW"/>
</dbReference>
<dbReference type="GO" id="GO:0006310">
    <property type="term" value="P:DNA recombination"/>
    <property type="evidence" value="ECO:0007669"/>
    <property type="project" value="UniProtKB-KW"/>
</dbReference>
<organism evidence="5 6">
    <name type="scientific">Puccinia graminis f. sp. tritici (strain CRL 75-36-700-3 / race SCCL)</name>
    <name type="common">Black stem rust fungus</name>
    <dbReference type="NCBI Taxonomy" id="418459"/>
    <lineage>
        <taxon>Eukaryota</taxon>
        <taxon>Fungi</taxon>
        <taxon>Dikarya</taxon>
        <taxon>Basidiomycota</taxon>
        <taxon>Pucciniomycotina</taxon>
        <taxon>Pucciniomycetes</taxon>
        <taxon>Pucciniales</taxon>
        <taxon>Pucciniaceae</taxon>
        <taxon>Puccinia</taxon>
    </lineage>
</organism>
<dbReference type="PANTHER" id="PTHR33050">
    <property type="entry name" value="REVERSE TRANSCRIPTASE DOMAIN-CONTAINING PROTEIN"/>
    <property type="match status" value="1"/>
</dbReference>
<dbReference type="OrthoDB" id="5149081at2759"/>
<dbReference type="InterPro" id="IPR011010">
    <property type="entry name" value="DNA_brk_join_enz"/>
</dbReference>
<dbReference type="eggNOG" id="ENOG502S1WT">
    <property type="taxonomic scope" value="Eukaryota"/>
</dbReference>
<evidence type="ECO:0000256" key="2">
    <source>
        <dbReference type="ARBA" id="ARBA00023172"/>
    </source>
</evidence>
<dbReference type="RefSeq" id="XP_003890470.1">
    <property type="nucleotide sequence ID" value="XM_003890421.1"/>
</dbReference>
<gene>
    <name evidence="5" type="ORF">PGTG_20926</name>
</gene>
<dbReference type="SUPFAM" id="SSF56349">
    <property type="entry name" value="DNA breaking-rejoining enzymes"/>
    <property type="match status" value="1"/>
</dbReference>
<keyword evidence="2" id="KW-0233">DNA recombination</keyword>
<dbReference type="InterPro" id="IPR010998">
    <property type="entry name" value="Integrase_recombinase_N"/>
</dbReference>
<dbReference type="GO" id="GO:0015074">
    <property type="term" value="P:DNA integration"/>
    <property type="evidence" value="ECO:0007669"/>
    <property type="project" value="InterPro"/>
</dbReference>
<dbReference type="PANTHER" id="PTHR33050:SF7">
    <property type="entry name" value="RIBONUCLEASE H"/>
    <property type="match status" value="1"/>
</dbReference>
<feature type="compositionally biased region" description="Low complexity" evidence="3">
    <location>
        <begin position="1"/>
        <end position="10"/>
    </location>
</feature>